<evidence type="ECO:0000256" key="1">
    <source>
        <dbReference type="ARBA" id="ARBA00022618"/>
    </source>
</evidence>
<feature type="region of interest" description="Disordered" evidence="5">
    <location>
        <begin position="1"/>
        <end position="88"/>
    </location>
</feature>
<dbReference type="InterPro" id="IPR006671">
    <property type="entry name" value="Cyclin_N"/>
</dbReference>
<dbReference type="EMBL" id="KK100339">
    <property type="protein sequence ID" value="KIZ06715.1"/>
    <property type="molecule type" value="Genomic_DNA"/>
</dbReference>
<keyword evidence="3" id="KW-0131">Cell cycle</keyword>
<keyword evidence="1" id="KW-0132">Cell division</keyword>
<feature type="domain" description="Cyclin C-terminal" evidence="7">
    <location>
        <begin position="242"/>
        <end position="431"/>
    </location>
</feature>
<comment type="similarity">
    <text evidence="4">Belongs to the cyclin family.</text>
</comment>
<keyword evidence="9" id="KW-1185">Reference proteome</keyword>
<dbReference type="Proteomes" id="UP000054498">
    <property type="component" value="Unassembled WGS sequence"/>
</dbReference>
<dbReference type="GeneID" id="25729769"/>
<evidence type="ECO:0000313" key="8">
    <source>
        <dbReference type="EMBL" id="KIZ06715.1"/>
    </source>
</evidence>
<dbReference type="InterPro" id="IPR013763">
    <property type="entry name" value="Cyclin-like_dom"/>
</dbReference>
<dbReference type="InterPro" id="IPR036915">
    <property type="entry name" value="Cyclin-like_sf"/>
</dbReference>
<sequence>MEAPLCPAEGAMGKYNPVEAVSPVSKASNASSAGDVRLWGLPDAGSADQDMGDPDFYCNENVPEQRRPVQQADSRPAGGEIAASPAPEGPSISYGWRFAAAAELLEMIGREMARERDVRPAAGYLGRAEARQGGEFVTPQMRSIVTSWLSEVAGEFGMQQETLFLAVALLDRFQACSPAGVPRNVLQLVAVACIMVASKQDEVSHPTVDEFTEIAAEAFQRDDLLRMERLLLDQIDWRVQLPTTYSFLHLFTQARAPLAAPMPAAPRRAPAPWRRPAAHYPWAARPRPSTCCSALPLSGGPVYRPLLWTPSSRAQALAGRLPPRAIALSAYLSELALLDYAMLEHPPSLVAAAALAVGAAWHGGAGGAGAGALQEVTGYAPGDLGACAAQLLHLHQCASSAELVAAYQPLAFVREKYGQEHWLGISHQEPPEAAARAAAGLGLPPAVQEQLQQQVAALSQQQRQQGSPGL</sequence>
<feature type="domain" description="Cyclin-like" evidence="6">
    <location>
        <begin position="147"/>
        <end position="233"/>
    </location>
</feature>
<dbReference type="FunFam" id="1.10.472.10:FF:000001">
    <property type="entry name" value="G2/mitotic-specific cyclin"/>
    <property type="match status" value="1"/>
</dbReference>
<gene>
    <name evidence="8" type="ORF">MNEG_1241</name>
</gene>
<dbReference type="OrthoDB" id="2013528at2759"/>
<dbReference type="PANTHER" id="PTHR10177">
    <property type="entry name" value="CYCLINS"/>
    <property type="match status" value="1"/>
</dbReference>
<dbReference type="SMART" id="SM00385">
    <property type="entry name" value="CYCLIN"/>
    <property type="match status" value="2"/>
</dbReference>
<dbReference type="SMART" id="SM01332">
    <property type="entry name" value="Cyclin_C"/>
    <property type="match status" value="1"/>
</dbReference>
<dbReference type="RefSeq" id="XP_013905734.1">
    <property type="nucleotide sequence ID" value="XM_014050280.1"/>
</dbReference>
<dbReference type="Gene3D" id="1.10.472.10">
    <property type="entry name" value="Cyclin-like"/>
    <property type="match status" value="2"/>
</dbReference>
<dbReference type="SUPFAM" id="SSF47954">
    <property type="entry name" value="Cyclin-like"/>
    <property type="match status" value="2"/>
</dbReference>
<protein>
    <submittedName>
        <fullName evidence="8">Cyclin-A3-2</fullName>
    </submittedName>
</protein>
<dbReference type="KEGG" id="mng:MNEG_1241"/>
<dbReference type="PROSITE" id="PS00292">
    <property type="entry name" value="CYCLINS"/>
    <property type="match status" value="1"/>
</dbReference>
<evidence type="ECO:0000256" key="3">
    <source>
        <dbReference type="ARBA" id="ARBA00023306"/>
    </source>
</evidence>
<dbReference type="InterPro" id="IPR048258">
    <property type="entry name" value="Cyclins_cyclin-box"/>
</dbReference>
<reference evidence="8 9" key="1">
    <citation type="journal article" date="2013" name="BMC Genomics">
        <title>Reconstruction of the lipid metabolism for the microalga Monoraphidium neglectum from its genome sequence reveals characteristics suitable for biofuel production.</title>
        <authorList>
            <person name="Bogen C."/>
            <person name="Al-Dilaimi A."/>
            <person name="Albersmeier A."/>
            <person name="Wichmann J."/>
            <person name="Grundmann M."/>
            <person name="Rupp O."/>
            <person name="Lauersen K.J."/>
            <person name="Blifernez-Klassen O."/>
            <person name="Kalinowski J."/>
            <person name="Goesmann A."/>
            <person name="Mussgnug J.H."/>
            <person name="Kruse O."/>
        </authorList>
    </citation>
    <scope>NUCLEOTIDE SEQUENCE [LARGE SCALE GENOMIC DNA]</scope>
    <source>
        <strain evidence="8 9">SAG 48.87</strain>
    </source>
</reference>
<evidence type="ECO:0000313" key="9">
    <source>
        <dbReference type="Proteomes" id="UP000054498"/>
    </source>
</evidence>
<name>A0A0D2MW11_9CHLO</name>
<proteinExistence type="inferred from homology"/>
<dbReference type="InterPro" id="IPR004367">
    <property type="entry name" value="Cyclin_C-dom"/>
</dbReference>
<feature type="domain" description="Cyclin-like" evidence="6">
    <location>
        <begin position="305"/>
        <end position="393"/>
    </location>
</feature>
<dbReference type="InterPro" id="IPR039361">
    <property type="entry name" value="Cyclin"/>
</dbReference>
<dbReference type="Pfam" id="PF00134">
    <property type="entry name" value="Cyclin_N"/>
    <property type="match status" value="1"/>
</dbReference>
<dbReference type="Pfam" id="PF02984">
    <property type="entry name" value="Cyclin_C"/>
    <property type="match status" value="1"/>
</dbReference>
<accession>A0A0D2MW11</accession>
<dbReference type="STRING" id="145388.A0A0D2MW11"/>
<keyword evidence="2 4" id="KW-0195">Cyclin</keyword>
<evidence type="ECO:0000259" key="6">
    <source>
        <dbReference type="SMART" id="SM00385"/>
    </source>
</evidence>
<evidence type="ECO:0000256" key="4">
    <source>
        <dbReference type="RuleBase" id="RU000383"/>
    </source>
</evidence>
<evidence type="ECO:0000256" key="2">
    <source>
        <dbReference type="ARBA" id="ARBA00023127"/>
    </source>
</evidence>
<dbReference type="AlphaFoldDB" id="A0A0D2MW11"/>
<organism evidence="8 9">
    <name type="scientific">Monoraphidium neglectum</name>
    <dbReference type="NCBI Taxonomy" id="145388"/>
    <lineage>
        <taxon>Eukaryota</taxon>
        <taxon>Viridiplantae</taxon>
        <taxon>Chlorophyta</taxon>
        <taxon>core chlorophytes</taxon>
        <taxon>Chlorophyceae</taxon>
        <taxon>CS clade</taxon>
        <taxon>Sphaeropleales</taxon>
        <taxon>Selenastraceae</taxon>
        <taxon>Monoraphidium</taxon>
    </lineage>
</organism>
<dbReference type="GO" id="GO:0051301">
    <property type="term" value="P:cell division"/>
    <property type="evidence" value="ECO:0007669"/>
    <property type="project" value="UniProtKB-KW"/>
</dbReference>
<evidence type="ECO:0000259" key="7">
    <source>
        <dbReference type="SMART" id="SM01332"/>
    </source>
</evidence>
<evidence type="ECO:0000256" key="5">
    <source>
        <dbReference type="SAM" id="MobiDB-lite"/>
    </source>
</evidence>